<proteinExistence type="predicted"/>
<dbReference type="HOGENOM" id="CLU_1423982_0_0_1"/>
<evidence type="ECO:0000313" key="3">
    <source>
        <dbReference type="Proteomes" id="UP000011087"/>
    </source>
</evidence>
<gene>
    <name evidence="1" type="ORF">GUITHDRAFT_154824</name>
</gene>
<dbReference type="AlphaFoldDB" id="L1IPC9"/>
<evidence type="ECO:0000313" key="2">
    <source>
        <dbReference type="EnsemblProtists" id="EKX37922"/>
    </source>
</evidence>
<dbReference type="PaxDb" id="55529-EKX37922"/>
<accession>L1IPC9</accession>
<dbReference type="GeneID" id="17294658"/>
<dbReference type="RefSeq" id="XP_005824902.1">
    <property type="nucleotide sequence ID" value="XM_005824845.1"/>
</dbReference>
<organism evidence="1">
    <name type="scientific">Guillardia theta (strain CCMP2712)</name>
    <name type="common">Cryptophyte</name>
    <dbReference type="NCBI Taxonomy" id="905079"/>
    <lineage>
        <taxon>Eukaryota</taxon>
        <taxon>Cryptophyceae</taxon>
        <taxon>Pyrenomonadales</taxon>
        <taxon>Geminigeraceae</taxon>
        <taxon>Guillardia</taxon>
    </lineage>
</organism>
<reference evidence="1 3" key="1">
    <citation type="journal article" date="2012" name="Nature">
        <title>Algal genomes reveal evolutionary mosaicism and the fate of nucleomorphs.</title>
        <authorList>
            <consortium name="DOE Joint Genome Institute"/>
            <person name="Curtis B.A."/>
            <person name="Tanifuji G."/>
            <person name="Burki F."/>
            <person name="Gruber A."/>
            <person name="Irimia M."/>
            <person name="Maruyama S."/>
            <person name="Arias M.C."/>
            <person name="Ball S.G."/>
            <person name="Gile G.H."/>
            <person name="Hirakawa Y."/>
            <person name="Hopkins J.F."/>
            <person name="Kuo A."/>
            <person name="Rensing S.A."/>
            <person name="Schmutz J."/>
            <person name="Symeonidi A."/>
            <person name="Elias M."/>
            <person name="Eveleigh R.J."/>
            <person name="Herman E.K."/>
            <person name="Klute M.J."/>
            <person name="Nakayama T."/>
            <person name="Obornik M."/>
            <person name="Reyes-Prieto A."/>
            <person name="Armbrust E.V."/>
            <person name="Aves S.J."/>
            <person name="Beiko R.G."/>
            <person name="Coutinho P."/>
            <person name="Dacks J.B."/>
            <person name="Durnford D.G."/>
            <person name="Fast N.M."/>
            <person name="Green B.R."/>
            <person name="Grisdale C.J."/>
            <person name="Hempel F."/>
            <person name="Henrissat B."/>
            <person name="Hoppner M.P."/>
            <person name="Ishida K."/>
            <person name="Kim E."/>
            <person name="Koreny L."/>
            <person name="Kroth P.G."/>
            <person name="Liu Y."/>
            <person name="Malik S.B."/>
            <person name="Maier U.G."/>
            <person name="McRose D."/>
            <person name="Mock T."/>
            <person name="Neilson J.A."/>
            <person name="Onodera N.T."/>
            <person name="Poole A.M."/>
            <person name="Pritham E.J."/>
            <person name="Richards T.A."/>
            <person name="Rocap G."/>
            <person name="Roy S.W."/>
            <person name="Sarai C."/>
            <person name="Schaack S."/>
            <person name="Shirato S."/>
            <person name="Slamovits C.H."/>
            <person name="Spencer D.F."/>
            <person name="Suzuki S."/>
            <person name="Worden A.Z."/>
            <person name="Zauner S."/>
            <person name="Barry K."/>
            <person name="Bell C."/>
            <person name="Bharti A.K."/>
            <person name="Crow J.A."/>
            <person name="Grimwood J."/>
            <person name="Kramer R."/>
            <person name="Lindquist E."/>
            <person name="Lucas S."/>
            <person name="Salamov A."/>
            <person name="McFadden G.I."/>
            <person name="Lane C.E."/>
            <person name="Keeling P.J."/>
            <person name="Gray M.W."/>
            <person name="Grigoriev I.V."/>
            <person name="Archibald J.M."/>
        </authorList>
    </citation>
    <scope>NUCLEOTIDE SEQUENCE</scope>
    <source>
        <strain evidence="1 3">CCMP2712</strain>
    </source>
</reference>
<dbReference type="KEGG" id="gtt:GUITHDRAFT_154824"/>
<dbReference type="Proteomes" id="UP000011087">
    <property type="component" value="Unassembled WGS sequence"/>
</dbReference>
<dbReference type="EMBL" id="JH993053">
    <property type="protein sequence ID" value="EKX37922.1"/>
    <property type="molecule type" value="Genomic_DNA"/>
</dbReference>
<dbReference type="EnsemblProtists" id="EKX37922">
    <property type="protein sequence ID" value="EKX37922"/>
    <property type="gene ID" value="GUITHDRAFT_154824"/>
</dbReference>
<sequence length="191" mass="21088">MSNADAIMKEINSEVDTFYNLSEGHIEYINHLFSEMAGQMIPPPTVFELLGVDPKSFAGKVPIATKEQFVNAIHKSIDDSDTVDQYKKVFNNQTTRLSHAKKVLGEIKDTVNSFHSKVGGDLAKIEGLFCSMAPEPNTGKPMPPGMVNALLRVSPEAKTCSAEELLACFERNLDPSDTSEELIKKINQFQP</sequence>
<reference evidence="2" key="3">
    <citation type="submission" date="2015-06" db="UniProtKB">
        <authorList>
            <consortium name="EnsemblProtists"/>
        </authorList>
    </citation>
    <scope>IDENTIFICATION</scope>
</reference>
<evidence type="ECO:0000313" key="1">
    <source>
        <dbReference type="EMBL" id="EKX37922.1"/>
    </source>
</evidence>
<name>L1IPC9_GUITC</name>
<keyword evidence="3" id="KW-1185">Reference proteome</keyword>
<reference evidence="3" key="2">
    <citation type="submission" date="2012-11" db="EMBL/GenBank/DDBJ databases">
        <authorList>
            <person name="Kuo A."/>
            <person name="Curtis B.A."/>
            <person name="Tanifuji G."/>
            <person name="Burki F."/>
            <person name="Gruber A."/>
            <person name="Irimia M."/>
            <person name="Maruyama S."/>
            <person name="Arias M.C."/>
            <person name="Ball S.G."/>
            <person name="Gile G.H."/>
            <person name="Hirakawa Y."/>
            <person name="Hopkins J.F."/>
            <person name="Rensing S.A."/>
            <person name="Schmutz J."/>
            <person name="Symeonidi A."/>
            <person name="Elias M."/>
            <person name="Eveleigh R.J."/>
            <person name="Herman E.K."/>
            <person name="Klute M.J."/>
            <person name="Nakayama T."/>
            <person name="Obornik M."/>
            <person name="Reyes-Prieto A."/>
            <person name="Armbrust E.V."/>
            <person name="Aves S.J."/>
            <person name="Beiko R.G."/>
            <person name="Coutinho P."/>
            <person name="Dacks J.B."/>
            <person name="Durnford D.G."/>
            <person name="Fast N.M."/>
            <person name="Green B.R."/>
            <person name="Grisdale C."/>
            <person name="Hempe F."/>
            <person name="Henrissat B."/>
            <person name="Hoppner M.P."/>
            <person name="Ishida K.-I."/>
            <person name="Kim E."/>
            <person name="Koreny L."/>
            <person name="Kroth P.G."/>
            <person name="Liu Y."/>
            <person name="Malik S.-B."/>
            <person name="Maier U.G."/>
            <person name="McRose D."/>
            <person name="Mock T."/>
            <person name="Neilson J.A."/>
            <person name="Onodera N.T."/>
            <person name="Poole A.M."/>
            <person name="Pritham E.J."/>
            <person name="Richards T.A."/>
            <person name="Rocap G."/>
            <person name="Roy S.W."/>
            <person name="Sarai C."/>
            <person name="Schaack S."/>
            <person name="Shirato S."/>
            <person name="Slamovits C.H."/>
            <person name="Spencer D.F."/>
            <person name="Suzuki S."/>
            <person name="Worden A.Z."/>
            <person name="Zauner S."/>
            <person name="Barry K."/>
            <person name="Bell C."/>
            <person name="Bharti A.K."/>
            <person name="Crow J.A."/>
            <person name="Grimwood J."/>
            <person name="Kramer R."/>
            <person name="Lindquist E."/>
            <person name="Lucas S."/>
            <person name="Salamov A."/>
            <person name="McFadden G.I."/>
            <person name="Lane C.E."/>
            <person name="Keeling P.J."/>
            <person name="Gray M.W."/>
            <person name="Grigoriev I.V."/>
            <person name="Archibald J.M."/>
        </authorList>
    </citation>
    <scope>NUCLEOTIDE SEQUENCE</scope>
    <source>
        <strain evidence="3">CCMP2712</strain>
    </source>
</reference>
<protein>
    <submittedName>
        <fullName evidence="1 2">Uncharacterized protein</fullName>
    </submittedName>
</protein>